<reference evidence="2 3" key="1">
    <citation type="journal article" date="2013" name="PLoS Genet.">
        <title>The genome and development-dependent transcriptomes of Pyronema confluens: a window into fungal evolution.</title>
        <authorList>
            <person name="Traeger S."/>
            <person name="Altegoer F."/>
            <person name="Freitag M."/>
            <person name="Gabaldon T."/>
            <person name="Kempken F."/>
            <person name="Kumar A."/>
            <person name="Marcet-Houben M."/>
            <person name="Poggeler S."/>
            <person name="Stajich J.E."/>
            <person name="Nowrousian M."/>
        </authorList>
    </citation>
    <scope>NUCLEOTIDE SEQUENCE [LARGE SCALE GENOMIC DNA]</scope>
    <source>
        <strain evidence="3">CBS 100304</strain>
        <tissue evidence="2">Vegetative mycelium</tissue>
    </source>
</reference>
<gene>
    <name evidence="2" type="ORF">PCON_10080</name>
</gene>
<name>U4L2F3_PYROM</name>
<evidence type="ECO:0000313" key="3">
    <source>
        <dbReference type="Proteomes" id="UP000018144"/>
    </source>
</evidence>
<feature type="compositionally biased region" description="Polar residues" evidence="1">
    <location>
        <begin position="1"/>
        <end position="16"/>
    </location>
</feature>
<proteinExistence type="predicted"/>
<dbReference type="AlphaFoldDB" id="U4L2F3"/>
<organism evidence="2 3">
    <name type="scientific">Pyronema omphalodes (strain CBS 100304)</name>
    <name type="common">Pyronema confluens</name>
    <dbReference type="NCBI Taxonomy" id="1076935"/>
    <lineage>
        <taxon>Eukaryota</taxon>
        <taxon>Fungi</taxon>
        <taxon>Dikarya</taxon>
        <taxon>Ascomycota</taxon>
        <taxon>Pezizomycotina</taxon>
        <taxon>Pezizomycetes</taxon>
        <taxon>Pezizales</taxon>
        <taxon>Pyronemataceae</taxon>
        <taxon>Pyronema</taxon>
    </lineage>
</organism>
<evidence type="ECO:0000313" key="2">
    <source>
        <dbReference type="EMBL" id="CCX10486.1"/>
    </source>
</evidence>
<feature type="compositionally biased region" description="Low complexity" evidence="1">
    <location>
        <begin position="38"/>
        <end position="49"/>
    </location>
</feature>
<accession>U4L2F3</accession>
<keyword evidence="3" id="KW-1185">Reference proteome</keyword>
<feature type="compositionally biased region" description="Polar residues" evidence="1">
    <location>
        <begin position="52"/>
        <end position="68"/>
    </location>
</feature>
<protein>
    <submittedName>
        <fullName evidence="2">Uncharacterized protein</fullName>
    </submittedName>
</protein>
<sequence>MPRGITISSCSTSSKFPNHAISRMDTTSRLHGPIRPQTSSNNHTTSTGSPPRRSNSKTCKSPISTTRS</sequence>
<evidence type="ECO:0000256" key="1">
    <source>
        <dbReference type="SAM" id="MobiDB-lite"/>
    </source>
</evidence>
<dbReference type="Proteomes" id="UP000018144">
    <property type="component" value="Unassembled WGS sequence"/>
</dbReference>
<dbReference type="EMBL" id="HF935545">
    <property type="protein sequence ID" value="CCX10486.1"/>
    <property type="molecule type" value="Genomic_DNA"/>
</dbReference>
<feature type="region of interest" description="Disordered" evidence="1">
    <location>
        <begin position="1"/>
        <end position="68"/>
    </location>
</feature>